<accession>A0A2U9ITE7</accession>
<proteinExistence type="inferred from homology"/>
<sequence>MPLTDQAKIQIVQERVFIKKVCRDCGALNSIRATKCRRCHSTNLRPKKKELPTKRA</sequence>
<dbReference type="GO" id="GO:1990904">
    <property type="term" value="C:ribonucleoprotein complex"/>
    <property type="evidence" value="ECO:0007669"/>
    <property type="project" value="UniProtKB-KW"/>
</dbReference>
<dbReference type="GeneID" id="36834837"/>
<feature type="domain" description="Large ribosomal subunit protein eL40" evidence="4">
    <location>
        <begin position="3"/>
        <end position="51"/>
    </location>
</feature>
<evidence type="ECO:0000313" key="5">
    <source>
        <dbReference type="EMBL" id="AWR99298.1"/>
    </source>
</evidence>
<dbReference type="PANTHER" id="PTHR39649:SF1">
    <property type="entry name" value="LARGE RIBOSOMAL SUBUNIT PROTEIN EL40"/>
    <property type="match status" value="1"/>
</dbReference>
<dbReference type="InterPro" id="IPR023657">
    <property type="entry name" value="Ribosomal_eL40_arc"/>
</dbReference>
<evidence type="ECO:0000256" key="3">
    <source>
        <dbReference type="HAMAP-Rule" id="MF_00788"/>
    </source>
</evidence>
<dbReference type="STRING" id="1293036.GCA_001315825_00966"/>
<comment type="similarity">
    <text evidence="3">Belongs to the eukaryotic ribosomal protein eL40 family.</text>
</comment>
<gene>
    <name evidence="3" type="primary">rpl40e</name>
    <name evidence="5" type="ORF">DFR87_05805</name>
</gene>
<dbReference type="SMART" id="SM01377">
    <property type="entry name" value="Ribosomal_L40e"/>
    <property type="match status" value="1"/>
</dbReference>
<dbReference type="GO" id="GO:0003735">
    <property type="term" value="F:structural constituent of ribosome"/>
    <property type="evidence" value="ECO:0007669"/>
    <property type="project" value="InterPro"/>
</dbReference>
<reference evidence="5" key="1">
    <citation type="submission" date="2018-05" db="EMBL/GenBank/DDBJ databases">
        <title>Complete Genome Sequences of Extremely Thermoacidophilic, Metal-Mobilizing Type-Strain Members of the Archaeal Family Sulfolobaceae: Acidianus brierleyi DSM-1651T, Acidianus sulfidivorans DSM-18786T, Metallosphaera hakonensis DSM-7519T, and Metallosphaera prunae DSM-10039T.</title>
        <authorList>
            <person name="Counts J.A."/>
            <person name="Kelly R.M."/>
        </authorList>
    </citation>
    <scope>NUCLEOTIDE SEQUENCE [LARGE SCALE GENOMIC DNA]</scope>
    <source>
        <strain evidence="5">HO1-1</strain>
    </source>
</reference>
<protein>
    <recommendedName>
        <fullName evidence="3">Large ribosomal subunit protein eL40</fullName>
    </recommendedName>
</protein>
<dbReference type="HAMAP" id="MF_00788">
    <property type="entry name" value="Ribosomal_eL40"/>
    <property type="match status" value="1"/>
</dbReference>
<dbReference type="NCBIfam" id="NF003161">
    <property type="entry name" value="PRK04136.1"/>
    <property type="match status" value="1"/>
</dbReference>
<name>A0A2U9ITE7_9CREN</name>
<evidence type="ECO:0000256" key="1">
    <source>
        <dbReference type="ARBA" id="ARBA00022980"/>
    </source>
</evidence>
<evidence type="ECO:0000259" key="4">
    <source>
        <dbReference type="SMART" id="SM01377"/>
    </source>
</evidence>
<keyword evidence="2 3" id="KW-0687">Ribonucleoprotein</keyword>
<keyword evidence="1 3" id="KW-0689">Ribosomal protein</keyword>
<dbReference type="Gene3D" id="4.10.1060.50">
    <property type="match status" value="1"/>
</dbReference>
<evidence type="ECO:0000313" key="6">
    <source>
        <dbReference type="Proteomes" id="UP000247586"/>
    </source>
</evidence>
<dbReference type="EMBL" id="CP029287">
    <property type="protein sequence ID" value="AWR99298.1"/>
    <property type="molecule type" value="Genomic_DNA"/>
</dbReference>
<dbReference type="Pfam" id="PF01020">
    <property type="entry name" value="Ribosomal_L40e"/>
    <property type="match status" value="1"/>
</dbReference>
<dbReference type="GO" id="GO:0006412">
    <property type="term" value="P:translation"/>
    <property type="evidence" value="ECO:0007669"/>
    <property type="project" value="UniProtKB-UniRule"/>
</dbReference>
<dbReference type="OrthoDB" id="45138at2157"/>
<dbReference type="AlphaFoldDB" id="A0A2U9ITE7"/>
<dbReference type="InterPro" id="IPR038587">
    <property type="entry name" value="Ribosomal_eL40_sf"/>
</dbReference>
<keyword evidence="6" id="KW-1185">Reference proteome</keyword>
<evidence type="ECO:0000256" key="2">
    <source>
        <dbReference type="ARBA" id="ARBA00023274"/>
    </source>
</evidence>
<dbReference type="Proteomes" id="UP000247586">
    <property type="component" value="Chromosome"/>
</dbReference>
<dbReference type="PANTHER" id="PTHR39649">
    <property type="entry name" value="50S RIBOSOMAL PROTEIN L40E"/>
    <property type="match status" value="1"/>
</dbReference>
<dbReference type="KEGG" id="mhk:DFR87_05805"/>
<dbReference type="InterPro" id="IPR001975">
    <property type="entry name" value="Ribosomal_eL40_dom"/>
</dbReference>
<dbReference type="GO" id="GO:0005840">
    <property type="term" value="C:ribosome"/>
    <property type="evidence" value="ECO:0007669"/>
    <property type="project" value="UniProtKB-KW"/>
</dbReference>
<dbReference type="SUPFAM" id="SSF57829">
    <property type="entry name" value="Zn-binding ribosomal proteins"/>
    <property type="match status" value="1"/>
</dbReference>
<dbReference type="RefSeq" id="WP_054836399.1">
    <property type="nucleotide sequence ID" value="NZ_BBBA01000004.1"/>
</dbReference>
<dbReference type="InterPro" id="IPR011332">
    <property type="entry name" value="Ribosomal_zn-bd"/>
</dbReference>
<organism evidence="5 6">
    <name type="scientific">Metallosphaera hakonensis JCM 8857 = DSM 7519</name>
    <dbReference type="NCBI Taxonomy" id="1293036"/>
    <lineage>
        <taxon>Archaea</taxon>
        <taxon>Thermoproteota</taxon>
        <taxon>Thermoprotei</taxon>
        <taxon>Sulfolobales</taxon>
        <taxon>Sulfolobaceae</taxon>
        <taxon>Metallosphaera</taxon>
    </lineage>
</organism>